<dbReference type="AlphaFoldDB" id="A0AA46BNV2"/>
<protein>
    <recommendedName>
        <fullName evidence="5">DUF732 domain-containing protein</fullName>
    </recommendedName>
</protein>
<evidence type="ECO:0000256" key="2">
    <source>
        <dbReference type="SAM" id="SignalP"/>
    </source>
</evidence>
<feature type="signal peptide" evidence="2">
    <location>
        <begin position="1"/>
        <end position="33"/>
    </location>
</feature>
<gene>
    <name evidence="3" type="ORF">NCTC7915_01541</name>
</gene>
<dbReference type="RefSeq" id="WP_115031055.1">
    <property type="nucleotide sequence ID" value="NZ_UFYA01000001.1"/>
</dbReference>
<proteinExistence type="predicted"/>
<evidence type="ECO:0000256" key="1">
    <source>
        <dbReference type="SAM" id="MobiDB-lite"/>
    </source>
</evidence>
<reference evidence="3 4" key="1">
    <citation type="submission" date="2018-06" db="EMBL/GenBank/DDBJ databases">
        <authorList>
            <consortium name="Pathogen Informatics"/>
            <person name="Doyle S."/>
        </authorList>
    </citation>
    <scope>NUCLEOTIDE SEQUENCE [LARGE SCALE GENOMIC DNA]</scope>
    <source>
        <strain evidence="3 4">NCTC7915</strain>
    </source>
</reference>
<comment type="caution">
    <text evidence="3">The sequence shown here is derived from an EMBL/GenBank/DDBJ whole genome shotgun (WGS) entry which is preliminary data.</text>
</comment>
<keyword evidence="2" id="KW-0732">Signal</keyword>
<name>A0AA46BNV2_9MICO</name>
<dbReference type="Proteomes" id="UP000254118">
    <property type="component" value="Unassembled WGS sequence"/>
</dbReference>
<dbReference type="EMBL" id="UFYA01000001">
    <property type="protein sequence ID" value="STD11228.1"/>
    <property type="molecule type" value="Genomic_DNA"/>
</dbReference>
<feature type="region of interest" description="Disordered" evidence="1">
    <location>
        <begin position="37"/>
        <end position="72"/>
    </location>
</feature>
<sequence length="176" mass="18282">MTTPMTPHTRPHQSKTPLAIAAATLLLTTACTAAPHEADPVPPLPSALSSAAASTIAQLPPPPANSNEKNTKARHTITAFADAAQRALITPNPLQADQCRDAADLIDKAATPQELLTAAVTLNDPDLRSLTLAARTHIGTYLSRCSAGNPPSPQAAHNALALLRARLDTTARTGEN</sequence>
<feature type="chain" id="PRO_5041414601" description="DUF732 domain-containing protein" evidence="2">
    <location>
        <begin position="34"/>
        <end position="176"/>
    </location>
</feature>
<evidence type="ECO:0008006" key="5">
    <source>
        <dbReference type="Google" id="ProtNLM"/>
    </source>
</evidence>
<organism evidence="3 4">
    <name type="scientific">Dermatophilus congolensis</name>
    <dbReference type="NCBI Taxonomy" id="1863"/>
    <lineage>
        <taxon>Bacteria</taxon>
        <taxon>Bacillati</taxon>
        <taxon>Actinomycetota</taxon>
        <taxon>Actinomycetes</taxon>
        <taxon>Micrococcales</taxon>
        <taxon>Dermatophilaceae</taxon>
        <taxon>Dermatophilus</taxon>
    </lineage>
</organism>
<accession>A0AA46BNV2</accession>
<evidence type="ECO:0000313" key="4">
    <source>
        <dbReference type="Proteomes" id="UP000254118"/>
    </source>
</evidence>
<evidence type="ECO:0000313" key="3">
    <source>
        <dbReference type="EMBL" id="STD11228.1"/>
    </source>
</evidence>